<dbReference type="Pfam" id="PF13181">
    <property type="entry name" value="TPR_8"/>
    <property type="match status" value="2"/>
</dbReference>
<dbReference type="SUPFAM" id="SSF81901">
    <property type="entry name" value="HCP-like"/>
    <property type="match status" value="1"/>
</dbReference>
<evidence type="ECO:0000256" key="3">
    <source>
        <dbReference type="PROSITE-ProRule" id="PRU00339"/>
    </source>
</evidence>
<feature type="repeat" description="TPR" evidence="3">
    <location>
        <begin position="282"/>
        <end position="315"/>
    </location>
</feature>
<accession>A0A0L6JUS9</accession>
<feature type="repeat" description="TPR" evidence="3">
    <location>
        <begin position="651"/>
        <end position="684"/>
    </location>
</feature>
<proteinExistence type="predicted"/>
<dbReference type="Gene3D" id="1.25.40.10">
    <property type="entry name" value="Tetratricopeptide repeat domain"/>
    <property type="match status" value="6"/>
</dbReference>
<evidence type="ECO:0000313" key="4">
    <source>
        <dbReference type="EMBL" id="KNY29182.1"/>
    </source>
</evidence>
<dbReference type="SUPFAM" id="SSF48452">
    <property type="entry name" value="TPR-like"/>
    <property type="match status" value="2"/>
</dbReference>
<keyword evidence="1" id="KW-0677">Repeat</keyword>
<keyword evidence="5" id="KW-1185">Reference proteome</keyword>
<dbReference type="PROSITE" id="PS50005">
    <property type="entry name" value="TPR"/>
    <property type="match status" value="6"/>
</dbReference>
<gene>
    <name evidence="4" type="ORF">Bccel_4456</name>
</gene>
<name>A0A0L6JUS9_9FIRM</name>
<dbReference type="InterPro" id="IPR051685">
    <property type="entry name" value="Ycf3/AcsC/BcsC/TPR_MFPF"/>
</dbReference>
<dbReference type="STRING" id="398512.Bccel_4456"/>
<evidence type="ECO:0000313" key="5">
    <source>
        <dbReference type="Proteomes" id="UP000036923"/>
    </source>
</evidence>
<dbReference type="PANTHER" id="PTHR44943">
    <property type="entry name" value="CELLULOSE SYNTHASE OPERON PROTEIN C"/>
    <property type="match status" value="1"/>
</dbReference>
<reference evidence="5" key="1">
    <citation type="submission" date="2015-07" db="EMBL/GenBank/DDBJ databases">
        <title>Near-Complete Genome Sequence of the Cellulolytic Bacterium Bacteroides (Pseudobacteroides) cellulosolvens ATCC 35603.</title>
        <authorList>
            <person name="Dassa B."/>
            <person name="Utturkar S.M."/>
            <person name="Klingeman D.M."/>
            <person name="Hurt R.A."/>
            <person name="Keller M."/>
            <person name="Xu J."/>
            <person name="Reddy Y.H.K."/>
            <person name="Borovok I."/>
            <person name="Grinberg I.R."/>
            <person name="Lamed R."/>
            <person name="Zhivin O."/>
            <person name="Bayer E.A."/>
            <person name="Brown S.D."/>
        </authorList>
    </citation>
    <scope>NUCLEOTIDE SEQUENCE [LARGE SCALE GENOMIC DNA]</scope>
    <source>
        <strain evidence="5">DSM 2933</strain>
    </source>
</reference>
<dbReference type="InterPro" id="IPR011990">
    <property type="entry name" value="TPR-like_helical_dom_sf"/>
</dbReference>
<dbReference type="AlphaFoldDB" id="A0A0L6JUS9"/>
<dbReference type="Pfam" id="PF13432">
    <property type="entry name" value="TPR_16"/>
    <property type="match status" value="1"/>
</dbReference>
<keyword evidence="2 3" id="KW-0802">TPR repeat</keyword>
<comment type="caution">
    <text evidence="4">The sequence shown here is derived from an EMBL/GenBank/DDBJ whole genome shotgun (WGS) entry which is preliminary data.</text>
</comment>
<dbReference type="Pfam" id="PF12895">
    <property type="entry name" value="ANAPC3"/>
    <property type="match status" value="2"/>
</dbReference>
<feature type="repeat" description="TPR" evidence="3">
    <location>
        <begin position="685"/>
        <end position="718"/>
    </location>
</feature>
<dbReference type="PATRIC" id="fig|398512.5.peg.4666"/>
<dbReference type="SMART" id="SM00028">
    <property type="entry name" value="TPR"/>
    <property type="match status" value="16"/>
</dbReference>
<sequence length="848" mass="98195">MDCFKVLEISPTNDVKIIKRAYSTKLRVCSPETDPEGFKVLRAAYEEALQKASQEEGESGKPMTPVEEFMKRFEDNYNNFMKRIDTSTWKELLESDICYNIDTGKEISERILAFLMDNYSLPHEVWVLFNTYFSWVAKKEKLYLQYPKNFIDFVIYKITSKDYFRYEKLMGCPDGTQENFINEHNKGCHAIDDYDLYAAMKAIDAANEICPDHPDLVILKSRYLSTNGKLDEAKSMLDELINKEPDDLYAHSYRGNLHFRLGNFQAAYEDYKKAIEIKDDFIDVLFSIGKCCISIGKYEEAIEHLEKLRDMLQYNREVRVLIGCAYQFRVEQLEVSMKENPEDTDVKIKLAEAYLASNRIEDSYGVLSQLEQSDKMNNESYLLYSKVLLAMEKKELAYTVVNRALEIYPDDYDLTVYKACIIDEFGRYEESLQFYDKAIEKKPDDALTHNNRAFALNKLERFKEALESAQKSISIDPKMAHAYKNKAEALLGLELYEECIETCEEALNIYLYLIDIYVIKMKLLTRVGQYEEALNIFSRAAEYGLSDSRLFLEKANVMRIYERFDDAIGLCDQAIAMDENSTDAYYSKGVCFFNKDNYQDAINCLNKVIELDNKYEVAYYYKALSLLNMNEHNEALKEIDKAIALNHRITDRFHKLKGDVYSNQNNYKMAIEEYKKAIKLSPSHALYHYVAGSALNNAKEYQESLLYLNKAIELDPSMIDAYIDKSHTLYCIGDYQKCVAQCNLALDINPNYLLAYQNKAWALYKLGQINEAEESCNNGLKIDGNYENLLNLKLLILKDKGLYNEALIVTDRLLEINPGDEGILGVREELLRKIGPKKGLLDSLFGKR</sequence>
<dbReference type="InterPro" id="IPR019734">
    <property type="entry name" value="TPR_rpt"/>
</dbReference>
<organism evidence="4 5">
    <name type="scientific">Pseudobacteroides cellulosolvens ATCC 35603 = DSM 2933</name>
    <dbReference type="NCBI Taxonomy" id="398512"/>
    <lineage>
        <taxon>Bacteria</taxon>
        <taxon>Bacillati</taxon>
        <taxon>Bacillota</taxon>
        <taxon>Clostridia</taxon>
        <taxon>Eubacteriales</taxon>
        <taxon>Oscillospiraceae</taxon>
        <taxon>Pseudobacteroides</taxon>
    </lineage>
</organism>
<feature type="repeat" description="TPR" evidence="3">
    <location>
        <begin position="446"/>
        <end position="479"/>
    </location>
</feature>
<evidence type="ECO:0000256" key="2">
    <source>
        <dbReference type="ARBA" id="ARBA00022803"/>
    </source>
</evidence>
<dbReference type="PANTHER" id="PTHR44943:SF4">
    <property type="entry name" value="TPR REPEAT-CONTAINING PROTEIN MJ0798"/>
    <property type="match status" value="1"/>
</dbReference>
<dbReference type="Proteomes" id="UP000036923">
    <property type="component" value="Unassembled WGS sequence"/>
</dbReference>
<dbReference type="eggNOG" id="COG0457">
    <property type="taxonomic scope" value="Bacteria"/>
</dbReference>
<feature type="repeat" description="TPR" evidence="3">
    <location>
        <begin position="248"/>
        <end position="281"/>
    </location>
</feature>
<dbReference type="OrthoDB" id="9816462at2"/>
<feature type="repeat" description="TPR" evidence="3">
    <location>
        <begin position="582"/>
        <end position="615"/>
    </location>
</feature>
<dbReference type="RefSeq" id="WP_036944870.1">
    <property type="nucleotide sequence ID" value="NZ_JQKC01000037.1"/>
</dbReference>
<protein>
    <submittedName>
        <fullName evidence="4">Tetratricopeptide TPR_1 repeat-containing protein</fullName>
    </submittedName>
</protein>
<evidence type="ECO:0000256" key="1">
    <source>
        <dbReference type="ARBA" id="ARBA00022737"/>
    </source>
</evidence>
<dbReference type="EMBL" id="LGTC01000001">
    <property type="protein sequence ID" value="KNY29182.1"/>
    <property type="molecule type" value="Genomic_DNA"/>
</dbReference>